<dbReference type="GO" id="GO:0005886">
    <property type="term" value="C:plasma membrane"/>
    <property type="evidence" value="ECO:0007669"/>
    <property type="project" value="UniProtKB-SubCell"/>
</dbReference>
<proteinExistence type="inferred from homology"/>
<name>A0AB39BQJ6_9BACI</name>
<evidence type="ECO:0000256" key="4">
    <source>
        <dbReference type="ARBA" id="ARBA00022679"/>
    </source>
</evidence>
<sequence>MNRISVIVTNFNKEDYLERCLLSLLNQTYQQFEVIIIDDGSTDGSGEILNAFERMHEHIHVYLYEENKGAAWARNTGIEKAKGEFIYFLDADDYVAPHTLELMVKHIGQAPLLVGMISPTPIDQEVRYEEELPASVSFLKEKIRTKVFRRKSIVNILMRKDHVERLGLSFHEELMVYSDLTFFIPAIQNVEHIPYLQVPTYFRGECYDPIDRPSLRYLTNDVKIPDYLSMFIYLMNEFREDSFINSYLSVDFINYYYKTMSTYLTNNPEFWDVWFDSLVECVNLLDKDSIENCGFLTKREMKAIRSGLKRTVMKRIAQRQTYHRLRQALKGRQALYKELYRSVFKKRPIKSNRIVFESFSGKGYSDNPRAIYEELLAQGQPYEFVWILNDVQKEIPGNAKKVRRLSWKYYYYLATSKYWVINARMPNYITKRPETVFLQTWHGTPLKKLAADMKEVRMPGTTTERYKRNFYLDSQKWDYLVSPNDYSTDIFKRAFKFKKEVLDVGYPRNDVLYQKNNPSEISSLKEKMGLPKDKKIILYAPTWRDDEFHKKGQYKFDLKLDLKGMREQLGDDYVLVLRMHYLIADSLNIDGYEGFVYNLSSYDDIAEMYLVSDILITDYSSVFFDFANLKRPILFFTYDLEKYRDTLRGFYFNFTEVAPGPILLEAEEITKAIVSIDHTSQQFEDRFEAFFEEFCHLDDGTASKRIIEEVFRNESIK</sequence>
<dbReference type="SUPFAM" id="SSF53448">
    <property type="entry name" value="Nucleotide-diphospho-sugar transferases"/>
    <property type="match status" value="1"/>
</dbReference>
<dbReference type="GO" id="GO:0047355">
    <property type="term" value="F:CDP-glycerol glycerophosphotransferase activity"/>
    <property type="evidence" value="ECO:0007669"/>
    <property type="project" value="InterPro"/>
</dbReference>
<protein>
    <submittedName>
        <fullName evidence="8">CDP-glycerol glycerophosphotransferase family protein</fullName>
    </submittedName>
</protein>
<dbReference type="InterPro" id="IPR043149">
    <property type="entry name" value="TagF_N"/>
</dbReference>
<comment type="subcellular location">
    <subcellularLocation>
        <location evidence="1">Cell membrane</location>
        <topology evidence="1">Peripheral membrane protein</topology>
    </subcellularLocation>
</comment>
<accession>A0AB39BQJ6</accession>
<dbReference type="AlphaFoldDB" id="A0AB39BQJ6"/>
<dbReference type="PANTHER" id="PTHR37316:SF3">
    <property type="entry name" value="TEICHOIC ACID GLYCEROL-PHOSPHATE TRANSFERASE"/>
    <property type="match status" value="1"/>
</dbReference>
<evidence type="ECO:0000256" key="5">
    <source>
        <dbReference type="ARBA" id="ARBA00022944"/>
    </source>
</evidence>
<keyword evidence="3" id="KW-1003">Cell membrane</keyword>
<dbReference type="SUPFAM" id="SSF53756">
    <property type="entry name" value="UDP-Glycosyltransferase/glycogen phosphorylase"/>
    <property type="match status" value="1"/>
</dbReference>
<dbReference type="EMBL" id="CP162551">
    <property type="protein sequence ID" value="XDI35679.1"/>
    <property type="molecule type" value="Genomic_DNA"/>
</dbReference>
<reference evidence="8" key="1">
    <citation type="submission" date="2024-07" db="EMBL/GenBank/DDBJ databases">
        <title>Identification and characteristics of an arsenic-resistant bacterial isolate, which belongs to a novel species.</title>
        <authorList>
            <person name="Juszczyk A."/>
            <person name="Kowalczyk A."/>
            <person name="Was K."/>
            <person name="Kosowicz W."/>
            <person name="Budzyn A."/>
            <person name="Latowski D."/>
        </authorList>
    </citation>
    <scope>NUCLEOTIDE SEQUENCE</scope>
    <source>
        <strain evidence="8">As8PL</strain>
    </source>
</reference>
<dbReference type="RefSeq" id="WP_368503223.1">
    <property type="nucleotide sequence ID" value="NZ_CP162551.1"/>
</dbReference>
<comment type="similarity">
    <text evidence="2">Belongs to the CDP-glycerol glycerophosphotransferase family.</text>
</comment>
<evidence type="ECO:0000256" key="1">
    <source>
        <dbReference type="ARBA" id="ARBA00004202"/>
    </source>
</evidence>
<organism evidence="8">
    <name type="scientific">Alkalihalophilus sp. As8PL</name>
    <dbReference type="NCBI Taxonomy" id="3237103"/>
    <lineage>
        <taxon>Bacteria</taxon>
        <taxon>Bacillati</taxon>
        <taxon>Bacillota</taxon>
        <taxon>Bacilli</taxon>
        <taxon>Bacillales</taxon>
        <taxon>Bacillaceae</taxon>
        <taxon>Alkalihalophilus</taxon>
    </lineage>
</organism>
<dbReference type="InterPro" id="IPR043148">
    <property type="entry name" value="TagF_C"/>
</dbReference>
<dbReference type="InterPro" id="IPR001173">
    <property type="entry name" value="Glyco_trans_2-like"/>
</dbReference>
<dbReference type="Pfam" id="PF00535">
    <property type="entry name" value="Glycos_transf_2"/>
    <property type="match status" value="1"/>
</dbReference>
<keyword evidence="4" id="KW-0808">Transferase</keyword>
<dbReference type="Gene3D" id="3.40.50.12580">
    <property type="match status" value="1"/>
</dbReference>
<dbReference type="Pfam" id="PF04464">
    <property type="entry name" value="Glyphos_transf"/>
    <property type="match status" value="1"/>
</dbReference>
<dbReference type="GO" id="GO:0019350">
    <property type="term" value="P:teichoic acid biosynthetic process"/>
    <property type="evidence" value="ECO:0007669"/>
    <property type="project" value="UniProtKB-KW"/>
</dbReference>
<dbReference type="CDD" id="cd00761">
    <property type="entry name" value="Glyco_tranf_GTA_type"/>
    <property type="match status" value="1"/>
</dbReference>
<dbReference type="InterPro" id="IPR007554">
    <property type="entry name" value="Glycerophosphate_synth"/>
</dbReference>
<dbReference type="InterPro" id="IPR051612">
    <property type="entry name" value="Teichoic_Acid_Biosynth"/>
</dbReference>
<dbReference type="InterPro" id="IPR029044">
    <property type="entry name" value="Nucleotide-diphossugar_trans"/>
</dbReference>
<feature type="domain" description="Glycosyltransferase 2-like" evidence="7">
    <location>
        <begin position="5"/>
        <end position="147"/>
    </location>
</feature>
<evidence type="ECO:0000256" key="6">
    <source>
        <dbReference type="ARBA" id="ARBA00023136"/>
    </source>
</evidence>
<evidence type="ECO:0000256" key="3">
    <source>
        <dbReference type="ARBA" id="ARBA00022475"/>
    </source>
</evidence>
<gene>
    <name evidence="8" type="ORF">AB3N04_13270</name>
</gene>
<dbReference type="Gene3D" id="3.90.550.10">
    <property type="entry name" value="Spore Coat Polysaccharide Biosynthesis Protein SpsA, Chain A"/>
    <property type="match status" value="1"/>
</dbReference>
<keyword evidence="5" id="KW-0777">Teichoic acid biosynthesis</keyword>
<dbReference type="PANTHER" id="PTHR37316">
    <property type="entry name" value="TEICHOIC ACID GLYCEROL-PHOSPHATE PRIMASE"/>
    <property type="match status" value="1"/>
</dbReference>
<dbReference type="Gene3D" id="3.40.50.11820">
    <property type="match status" value="1"/>
</dbReference>
<keyword evidence="6" id="KW-0472">Membrane</keyword>
<evidence type="ECO:0000313" key="8">
    <source>
        <dbReference type="EMBL" id="XDI35679.1"/>
    </source>
</evidence>
<evidence type="ECO:0000259" key="7">
    <source>
        <dbReference type="Pfam" id="PF00535"/>
    </source>
</evidence>
<evidence type="ECO:0000256" key="2">
    <source>
        <dbReference type="ARBA" id="ARBA00010488"/>
    </source>
</evidence>